<dbReference type="AlphaFoldDB" id="A0A803Q0T8"/>
<name>A0A803Q0T8_CANSA</name>
<organism evidence="2 3">
    <name type="scientific">Cannabis sativa</name>
    <name type="common">Hemp</name>
    <name type="synonym">Marijuana</name>
    <dbReference type="NCBI Taxonomy" id="3483"/>
    <lineage>
        <taxon>Eukaryota</taxon>
        <taxon>Viridiplantae</taxon>
        <taxon>Streptophyta</taxon>
        <taxon>Embryophyta</taxon>
        <taxon>Tracheophyta</taxon>
        <taxon>Spermatophyta</taxon>
        <taxon>Magnoliopsida</taxon>
        <taxon>eudicotyledons</taxon>
        <taxon>Gunneridae</taxon>
        <taxon>Pentapetalae</taxon>
        <taxon>rosids</taxon>
        <taxon>fabids</taxon>
        <taxon>Rosales</taxon>
        <taxon>Cannabaceae</taxon>
        <taxon>Cannabis</taxon>
    </lineage>
</organism>
<protein>
    <submittedName>
        <fullName evidence="2">Uncharacterized protein</fullName>
    </submittedName>
</protein>
<dbReference type="EnsemblPlants" id="evm.model.06.985">
    <property type="protein sequence ID" value="cds.evm.model.06.985"/>
    <property type="gene ID" value="evm.TU.06.985"/>
</dbReference>
<feature type="region of interest" description="Disordered" evidence="1">
    <location>
        <begin position="68"/>
        <end position="90"/>
    </location>
</feature>
<evidence type="ECO:0000256" key="1">
    <source>
        <dbReference type="SAM" id="MobiDB-lite"/>
    </source>
</evidence>
<reference evidence="2" key="2">
    <citation type="submission" date="2021-03" db="UniProtKB">
        <authorList>
            <consortium name="EnsemblPlants"/>
        </authorList>
    </citation>
    <scope>IDENTIFICATION</scope>
</reference>
<sequence>MWARGMKESKRHEGSAMRMAGHDGISGERKWWRSGELNEVKWVPWLRRDGVVEVTLVGKWVKRDGMGRDGVLDEKKGTKGGWNLGKTEVD</sequence>
<evidence type="ECO:0000313" key="3">
    <source>
        <dbReference type="Proteomes" id="UP000596661"/>
    </source>
</evidence>
<accession>A0A803Q0T8</accession>
<dbReference type="Proteomes" id="UP000596661">
    <property type="component" value="Chromosome 6"/>
</dbReference>
<dbReference type="Gramene" id="evm.model.06.985">
    <property type="protein sequence ID" value="cds.evm.model.06.985"/>
    <property type="gene ID" value="evm.TU.06.985"/>
</dbReference>
<keyword evidence="3" id="KW-1185">Reference proteome</keyword>
<feature type="region of interest" description="Disordered" evidence="1">
    <location>
        <begin position="1"/>
        <end position="21"/>
    </location>
</feature>
<feature type="compositionally biased region" description="Basic and acidic residues" evidence="1">
    <location>
        <begin position="1"/>
        <end position="15"/>
    </location>
</feature>
<evidence type="ECO:0000313" key="2">
    <source>
        <dbReference type="EnsemblPlants" id="cds.evm.model.06.985"/>
    </source>
</evidence>
<dbReference type="EMBL" id="UZAU01000584">
    <property type="status" value="NOT_ANNOTATED_CDS"/>
    <property type="molecule type" value="Genomic_DNA"/>
</dbReference>
<feature type="compositionally biased region" description="Basic and acidic residues" evidence="1">
    <location>
        <begin position="68"/>
        <end position="77"/>
    </location>
</feature>
<reference evidence="2" key="1">
    <citation type="submission" date="2018-11" db="EMBL/GenBank/DDBJ databases">
        <authorList>
            <person name="Grassa J C."/>
        </authorList>
    </citation>
    <scope>NUCLEOTIDE SEQUENCE [LARGE SCALE GENOMIC DNA]</scope>
</reference>
<proteinExistence type="predicted"/>